<evidence type="ECO:0000313" key="7">
    <source>
        <dbReference type="Proteomes" id="UP000004478"/>
    </source>
</evidence>
<evidence type="ECO:0000259" key="5">
    <source>
        <dbReference type="Pfam" id="PF22244"/>
    </source>
</evidence>
<dbReference type="SUPFAM" id="SSF53474">
    <property type="entry name" value="alpha/beta-Hydrolases"/>
    <property type="match status" value="1"/>
</dbReference>
<keyword evidence="2 4" id="KW-0732">Signal</keyword>
<dbReference type="InterPro" id="IPR029058">
    <property type="entry name" value="AB_hydrolase_fold"/>
</dbReference>
<dbReference type="RefSeq" id="WP_009183201.1">
    <property type="nucleotide sequence ID" value="NZ_AMGM01000001.1"/>
</dbReference>
<feature type="chain" id="PRO_5003850570" description="4-O-methyl-glucuronoyl methylesterase-like domain-containing protein" evidence="4">
    <location>
        <begin position="19"/>
        <end position="401"/>
    </location>
</feature>
<keyword evidence="1" id="KW-0719">Serine esterase</keyword>
<proteinExistence type="predicted"/>
<evidence type="ECO:0000256" key="4">
    <source>
        <dbReference type="SAM" id="SignalP"/>
    </source>
</evidence>
<evidence type="ECO:0000256" key="2">
    <source>
        <dbReference type="ARBA" id="ARBA00022729"/>
    </source>
</evidence>
<dbReference type="Proteomes" id="UP000004478">
    <property type="component" value="Unassembled WGS sequence"/>
</dbReference>
<feature type="domain" description="4-O-methyl-glucuronoyl methylesterase-like" evidence="5">
    <location>
        <begin position="102"/>
        <end position="342"/>
    </location>
</feature>
<accession>K1LLS0</accession>
<name>K1LLS0_CECL9</name>
<feature type="signal peptide" evidence="4">
    <location>
        <begin position="1"/>
        <end position="18"/>
    </location>
</feature>
<dbReference type="GO" id="GO:0052689">
    <property type="term" value="F:carboxylic ester hydrolase activity"/>
    <property type="evidence" value="ECO:0007669"/>
    <property type="project" value="UniProtKB-KW"/>
</dbReference>
<evidence type="ECO:0000256" key="3">
    <source>
        <dbReference type="ARBA" id="ARBA00022801"/>
    </source>
</evidence>
<gene>
    <name evidence="6" type="ORF">B879_00147</name>
</gene>
<comment type="caution">
    <text evidence="6">The sequence shown here is derived from an EMBL/GenBank/DDBJ whole genome shotgun (WGS) entry which is preliminary data.</text>
</comment>
<dbReference type="OrthoDB" id="9809261at2"/>
<keyword evidence="3" id="KW-0378">Hydrolase</keyword>
<protein>
    <recommendedName>
        <fullName evidence="5">4-O-methyl-glucuronoyl methylesterase-like domain-containing protein</fullName>
    </recommendedName>
</protein>
<sequence>MKNLILSFFLLYCLQAHSQQTANYDENLVPKLVLPDLFVTYEGNRIQNTEDWESIRRPELVQAFADEMYGQLPNDFDEIAFQEEVITTHPYADFSIYKLVQIGVSRNGNKQTIPVHLFSPKVGHGPFPVVLLISHRKVEDLINNKEDQFFDIQQITQSGYVAAIFDVAYVSPDDKDRFAEGILTTLYPEQMQLPNGMRGLGAWAWGAMRAMDYFEQDPLIDHSKSAVVGHSRGGKAALWCGANDTRWSLTYSNESGCGGAALSRRKFGETVERINTVFPYWFTDNFDAYNGKEEKLPFDQHQLIASIAPRGVYIASAMEDLWADPRGEYLSLKLASQVYQQLYDEKIDLPEDYVFAPHFHHSGSLGYHLRAGQHNLISEDWKRFLDFADLQFGKPIRHDSK</sequence>
<reference evidence="6 7" key="1">
    <citation type="journal article" date="2012" name="J. Bacteriol.">
        <title>Draft Genome Sequence of Cecembia lonarensis Strain LW9T, Isolated from Lonar Lake, a Haloalkaline Lake in India.</title>
        <authorList>
            <person name="Shivaji S."/>
            <person name="Ara S."/>
            <person name="Singh A."/>
            <person name="Pinnaka A.K."/>
        </authorList>
    </citation>
    <scope>NUCLEOTIDE SEQUENCE [LARGE SCALE GENOMIC DNA]</scope>
    <source>
        <strain evidence="6 7">LW9</strain>
    </source>
</reference>
<dbReference type="EMBL" id="AMGM01000001">
    <property type="protein sequence ID" value="EKB51353.1"/>
    <property type="molecule type" value="Genomic_DNA"/>
</dbReference>
<keyword evidence="7" id="KW-1185">Reference proteome</keyword>
<organism evidence="6 7">
    <name type="scientific">Cecembia lonarensis (strain CCUG 58316 / KCTC 22772 / LW9)</name>
    <dbReference type="NCBI Taxonomy" id="1225176"/>
    <lineage>
        <taxon>Bacteria</taxon>
        <taxon>Pseudomonadati</taxon>
        <taxon>Bacteroidota</taxon>
        <taxon>Cytophagia</taxon>
        <taxon>Cytophagales</taxon>
        <taxon>Cyclobacteriaceae</taxon>
        <taxon>Cecembia</taxon>
    </lineage>
</organism>
<dbReference type="InterPro" id="IPR054579">
    <property type="entry name" value="GCE-like_dom"/>
</dbReference>
<dbReference type="AlphaFoldDB" id="K1LLS0"/>
<dbReference type="Pfam" id="PF22244">
    <property type="entry name" value="GCE_fung"/>
    <property type="match status" value="1"/>
</dbReference>
<evidence type="ECO:0000256" key="1">
    <source>
        <dbReference type="ARBA" id="ARBA00022487"/>
    </source>
</evidence>
<dbReference type="Gene3D" id="3.40.50.1820">
    <property type="entry name" value="alpha/beta hydrolase"/>
    <property type="match status" value="1"/>
</dbReference>
<evidence type="ECO:0000313" key="6">
    <source>
        <dbReference type="EMBL" id="EKB51353.1"/>
    </source>
</evidence>
<dbReference type="PATRIC" id="fig|1225176.3.peg.153"/>